<evidence type="ECO:0000313" key="5">
    <source>
        <dbReference type="EMBL" id="KAA5543822.1"/>
    </source>
</evidence>
<dbReference type="EMBL" id="VWOX01000005">
    <property type="protein sequence ID" value="KAA5543822.1"/>
    <property type="molecule type" value="Genomic_DNA"/>
</dbReference>
<dbReference type="GO" id="GO:0016757">
    <property type="term" value="F:glycosyltransferase activity"/>
    <property type="evidence" value="ECO:0007669"/>
    <property type="project" value="UniProtKB-KW"/>
</dbReference>
<dbReference type="Gene3D" id="3.90.550.10">
    <property type="entry name" value="Spore Coat Polysaccharide Biosynthesis Protein SpsA, Chain A"/>
    <property type="match status" value="1"/>
</dbReference>
<evidence type="ECO:0000256" key="2">
    <source>
        <dbReference type="ARBA" id="ARBA00022676"/>
    </source>
</evidence>
<evidence type="ECO:0000256" key="3">
    <source>
        <dbReference type="ARBA" id="ARBA00022679"/>
    </source>
</evidence>
<name>A0A5M6DBX3_9BACT</name>
<sequence length="336" mass="37474">MNSSIGARPQPIVSVVMAVYNGSDKLATTIESLLAQSFEAFELILVDDGSTDPSAQVLWRYANQDSRVRVLQQSNEGLTRALIAGCAQARGTFIARQDVGDRAWPRRLERQVDYLKRHDRVVAVGAGFHRVGPEGEFLGESLREGSPESVTEALLRQGICIPHPLAMFRRQAYQQVGGYRAEFRFAQDADLWYRLSRIGMLGEVPEPLLDMRIDVDGISPTNRDRQFRLAQLAKDCYLASERSGSDASVLKQAGQVSWGDVPDAPGITPRMARANAEFFIGSQLYALGDQRCREYLRRAIGHRPLWLRPWAKYCLSFLKPRPKDNGSLAPAGLSPR</sequence>
<protein>
    <submittedName>
        <fullName evidence="5">Glycosyltransferase family 2 protein</fullName>
    </submittedName>
</protein>
<dbReference type="PANTHER" id="PTHR43685:SF5">
    <property type="entry name" value="GLYCOSYLTRANSFERASE EPSE-RELATED"/>
    <property type="match status" value="1"/>
</dbReference>
<feature type="domain" description="Glycosyltransferase 2-like" evidence="4">
    <location>
        <begin position="14"/>
        <end position="176"/>
    </location>
</feature>
<comment type="caution">
    <text evidence="5">The sequence shown here is derived from an EMBL/GenBank/DDBJ whole genome shotgun (WGS) entry which is preliminary data.</text>
</comment>
<keyword evidence="6" id="KW-1185">Reference proteome</keyword>
<dbReference type="Proteomes" id="UP000324479">
    <property type="component" value="Unassembled WGS sequence"/>
</dbReference>
<keyword evidence="3 5" id="KW-0808">Transferase</keyword>
<dbReference type="InterPro" id="IPR001173">
    <property type="entry name" value="Glyco_trans_2-like"/>
</dbReference>
<reference evidence="5 6" key="1">
    <citation type="submission" date="2019-08" db="EMBL/GenBank/DDBJ databases">
        <authorList>
            <person name="Dhanesh K."/>
            <person name="Kumar G."/>
            <person name="Sasikala C."/>
            <person name="Venkata Ramana C."/>
        </authorList>
    </citation>
    <scope>NUCLEOTIDE SEQUENCE [LARGE SCALE GENOMIC DNA]</scope>
    <source>
        <strain evidence="5 6">JC645</strain>
    </source>
</reference>
<gene>
    <name evidence="5" type="ORF">FYK55_11675</name>
</gene>
<dbReference type="RefSeq" id="WP_150076574.1">
    <property type="nucleotide sequence ID" value="NZ_VWOX01000005.1"/>
</dbReference>
<dbReference type="InterPro" id="IPR050834">
    <property type="entry name" value="Glycosyltransf_2"/>
</dbReference>
<dbReference type="PANTHER" id="PTHR43685">
    <property type="entry name" value="GLYCOSYLTRANSFERASE"/>
    <property type="match status" value="1"/>
</dbReference>
<organism evidence="5 6">
    <name type="scientific">Roseiconus nitratireducens</name>
    <dbReference type="NCBI Taxonomy" id="2605748"/>
    <lineage>
        <taxon>Bacteria</taxon>
        <taxon>Pseudomonadati</taxon>
        <taxon>Planctomycetota</taxon>
        <taxon>Planctomycetia</taxon>
        <taxon>Pirellulales</taxon>
        <taxon>Pirellulaceae</taxon>
        <taxon>Roseiconus</taxon>
    </lineage>
</organism>
<proteinExistence type="inferred from homology"/>
<dbReference type="AlphaFoldDB" id="A0A5M6DBX3"/>
<dbReference type="SUPFAM" id="SSF53448">
    <property type="entry name" value="Nucleotide-diphospho-sugar transferases"/>
    <property type="match status" value="1"/>
</dbReference>
<evidence type="ECO:0000259" key="4">
    <source>
        <dbReference type="Pfam" id="PF00535"/>
    </source>
</evidence>
<comment type="similarity">
    <text evidence="1">Belongs to the glycosyltransferase 2 family.</text>
</comment>
<dbReference type="InterPro" id="IPR029044">
    <property type="entry name" value="Nucleotide-diphossugar_trans"/>
</dbReference>
<evidence type="ECO:0000256" key="1">
    <source>
        <dbReference type="ARBA" id="ARBA00006739"/>
    </source>
</evidence>
<accession>A0A5M6DBX3</accession>
<dbReference type="Pfam" id="PF00535">
    <property type="entry name" value="Glycos_transf_2"/>
    <property type="match status" value="1"/>
</dbReference>
<keyword evidence="2" id="KW-0328">Glycosyltransferase</keyword>
<evidence type="ECO:0000313" key="6">
    <source>
        <dbReference type="Proteomes" id="UP000324479"/>
    </source>
</evidence>